<dbReference type="InterPro" id="IPR013761">
    <property type="entry name" value="SAM/pointed_sf"/>
</dbReference>
<accession>A0A397HJK9</accession>
<dbReference type="OrthoDB" id="2434317at2759"/>
<dbReference type="Proteomes" id="UP000266861">
    <property type="component" value="Unassembled WGS sequence"/>
</dbReference>
<gene>
    <name evidence="1" type="ORF">Glove_332g25</name>
</gene>
<comment type="caution">
    <text evidence="1">The sequence shown here is derived from an EMBL/GenBank/DDBJ whole genome shotgun (WGS) entry which is preliminary data.</text>
</comment>
<sequence length="492" mass="57568">MSNFSSLVAHNVRTDETPMKRIWERLTYFRENDLLPYNSKKYLEARKLIYVSGYHTRYAPAIGITICFSCDQLVYTGQQTKNIENYNHIGMERHWSSSCTGNQYCGVNHNKYLKIKQKSISEYNFDIEYALHRYGLWKQNAIRRIKCAREVGRKIQTCTIIQRKWIEIMYKPDGLKAKELALNYQLLWAVRGEMLDYYRKENILELSKILDSVKKNLTKVADVEFGFDVKRRTKAQELLNNWKNWTAPVKKVYKHNRAFKKIGSVRVKQQLHAIKNSADQVDVFQKQFVDDSRKRPPDNDEQMDEEALVKKARIESTNSIENFAYGINKQRTSISPLSSHDKSNSVEEKNTEELIEFLQKRNLFLNAIHFEILRNREIIGRDFLKMNKEDFRDCGLEMGPAIRLADLAQELNDQNEDSSKTSTVGTPPIVAELDMKLLSDNLNKIIRGEFQNIKGDIEKIRCRMEKIDNAVKSLEQRNNIEVNLANNQIMLT</sequence>
<name>A0A397HJK9_9GLOM</name>
<evidence type="ECO:0000313" key="2">
    <source>
        <dbReference type="Proteomes" id="UP000266861"/>
    </source>
</evidence>
<proteinExistence type="predicted"/>
<protein>
    <recommendedName>
        <fullName evidence="3">SAM domain-containing protein</fullName>
    </recommendedName>
</protein>
<dbReference type="AlphaFoldDB" id="A0A397HJK9"/>
<keyword evidence="2" id="KW-1185">Reference proteome</keyword>
<evidence type="ECO:0000313" key="1">
    <source>
        <dbReference type="EMBL" id="RHZ63137.1"/>
    </source>
</evidence>
<reference evidence="1 2" key="1">
    <citation type="submission" date="2018-08" db="EMBL/GenBank/DDBJ databases">
        <title>Genome and evolution of the arbuscular mycorrhizal fungus Diversispora epigaea (formerly Glomus versiforme) and its bacterial endosymbionts.</title>
        <authorList>
            <person name="Sun X."/>
            <person name="Fei Z."/>
            <person name="Harrison M."/>
        </authorList>
    </citation>
    <scope>NUCLEOTIDE SEQUENCE [LARGE SCALE GENOMIC DNA]</scope>
    <source>
        <strain evidence="1 2">IT104</strain>
    </source>
</reference>
<dbReference type="Gene3D" id="1.10.150.50">
    <property type="entry name" value="Transcription Factor, Ets-1"/>
    <property type="match status" value="1"/>
</dbReference>
<dbReference type="EMBL" id="PQFF01000303">
    <property type="protein sequence ID" value="RHZ63137.1"/>
    <property type="molecule type" value="Genomic_DNA"/>
</dbReference>
<evidence type="ECO:0008006" key="3">
    <source>
        <dbReference type="Google" id="ProtNLM"/>
    </source>
</evidence>
<organism evidence="1 2">
    <name type="scientific">Diversispora epigaea</name>
    <dbReference type="NCBI Taxonomy" id="1348612"/>
    <lineage>
        <taxon>Eukaryota</taxon>
        <taxon>Fungi</taxon>
        <taxon>Fungi incertae sedis</taxon>
        <taxon>Mucoromycota</taxon>
        <taxon>Glomeromycotina</taxon>
        <taxon>Glomeromycetes</taxon>
        <taxon>Diversisporales</taxon>
        <taxon>Diversisporaceae</taxon>
        <taxon>Diversispora</taxon>
    </lineage>
</organism>